<sequence>MSADDYDEQISIGQEIGGKANLCRKQRRYRTTFTTYQLEELEKVFAKTHYPDVFVREDLSSRIRLTEARVQVWFQNRRAKWRKHERFSLTDSIRMKNSSPLSNFEDNFAAASNFDSRSSFTKRDSFSNDASFNFKNTTFPNTNSPIFDQESKHLMLSKATAPQTVPVLASQPTDHIPLRPFFNGTFGSAQTYKFSNPFYSTLNRPNSAFQSIITTNHMAGRQADFYPKSGDFSSTIGHDLVSYFNSLMALAAAERFASQQDALSLTGSTLPSNNFLFENSFRSSYNDRILPIYTLLSDILRN</sequence>
<evidence type="ECO:0000313" key="9">
    <source>
        <dbReference type="WBParaSite" id="nRc.2.0.1.t32562-RA"/>
    </source>
</evidence>
<comment type="subcellular location">
    <subcellularLocation>
        <location evidence="1 5 6">Nucleus</location>
    </subcellularLocation>
</comment>
<dbReference type="FunFam" id="1.10.10.60:FF:000291">
    <property type="entry name" value="ALX homeobox protein 1"/>
    <property type="match status" value="1"/>
</dbReference>
<accession>A0A915K184</accession>
<dbReference type="SUPFAM" id="SSF46689">
    <property type="entry name" value="Homeodomain-like"/>
    <property type="match status" value="1"/>
</dbReference>
<organism evidence="8 9">
    <name type="scientific">Romanomermis culicivorax</name>
    <name type="common">Nematode worm</name>
    <dbReference type="NCBI Taxonomy" id="13658"/>
    <lineage>
        <taxon>Eukaryota</taxon>
        <taxon>Metazoa</taxon>
        <taxon>Ecdysozoa</taxon>
        <taxon>Nematoda</taxon>
        <taxon>Enoplea</taxon>
        <taxon>Dorylaimia</taxon>
        <taxon>Mermithida</taxon>
        <taxon>Mermithoidea</taxon>
        <taxon>Mermithidae</taxon>
        <taxon>Romanomermis</taxon>
    </lineage>
</organism>
<evidence type="ECO:0000256" key="2">
    <source>
        <dbReference type="ARBA" id="ARBA00023125"/>
    </source>
</evidence>
<evidence type="ECO:0000256" key="3">
    <source>
        <dbReference type="ARBA" id="ARBA00023155"/>
    </source>
</evidence>
<evidence type="ECO:0000313" key="8">
    <source>
        <dbReference type="Proteomes" id="UP000887565"/>
    </source>
</evidence>
<name>A0A915K184_ROMCU</name>
<dbReference type="GO" id="GO:0005634">
    <property type="term" value="C:nucleus"/>
    <property type="evidence" value="ECO:0007669"/>
    <property type="project" value="UniProtKB-SubCell"/>
</dbReference>
<dbReference type="PANTHER" id="PTHR24329:SF543">
    <property type="entry name" value="FI01017P-RELATED"/>
    <property type="match status" value="1"/>
</dbReference>
<evidence type="ECO:0000256" key="1">
    <source>
        <dbReference type="ARBA" id="ARBA00004123"/>
    </source>
</evidence>
<dbReference type="InterPro" id="IPR050649">
    <property type="entry name" value="Paired_Homeobox_TFs"/>
</dbReference>
<keyword evidence="3 5" id="KW-0371">Homeobox</keyword>
<dbReference type="CDD" id="cd00086">
    <property type="entry name" value="homeodomain"/>
    <property type="match status" value="1"/>
</dbReference>
<evidence type="ECO:0000256" key="4">
    <source>
        <dbReference type="ARBA" id="ARBA00023242"/>
    </source>
</evidence>
<dbReference type="WBParaSite" id="nRc.2.0.1.t32562-RA">
    <property type="protein sequence ID" value="nRc.2.0.1.t32562-RA"/>
    <property type="gene ID" value="nRc.2.0.1.g32562"/>
</dbReference>
<keyword evidence="2 5" id="KW-0238">DNA-binding</keyword>
<dbReference type="Gene3D" id="1.10.10.60">
    <property type="entry name" value="Homeodomain-like"/>
    <property type="match status" value="1"/>
</dbReference>
<feature type="domain" description="Homeobox" evidence="7">
    <location>
        <begin position="24"/>
        <end position="84"/>
    </location>
</feature>
<dbReference type="SMART" id="SM00389">
    <property type="entry name" value="HOX"/>
    <property type="match status" value="1"/>
</dbReference>
<dbReference type="GO" id="GO:0000977">
    <property type="term" value="F:RNA polymerase II transcription regulatory region sequence-specific DNA binding"/>
    <property type="evidence" value="ECO:0007669"/>
    <property type="project" value="TreeGrafter"/>
</dbReference>
<dbReference type="PROSITE" id="PS00027">
    <property type="entry name" value="HOMEOBOX_1"/>
    <property type="match status" value="1"/>
</dbReference>
<dbReference type="AlphaFoldDB" id="A0A915K184"/>
<dbReference type="PANTHER" id="PTHR24329">
    <property type="entry name" value="HOMEOBOX PROTEIN ARISTALESS"/>
    <property type="match status" value="1"/>
</dbReference>
<evidence type="ECO:0000256" key="6">
    <source>
        <dbReference type="RuleBase" id="RU000682"/>
    </source>
</evidence>
<dbReference type="Pfam" id="PF00046">
    <property type="entry name" value="Homeodomain"/>
    <property type="match status" value="1"/>
</dbReference>
<dbReference type="InterPro" id="IPR001356">
    <property type="entry name" value="HD"/>
</dbReference>
<dbReference type="PROSITE" id="PS50071">
    <property type="entry name" value="HOMEOBOX_2"/>
    <property type="match status" value="1"/>
</dbReference>
<dbReference type="InterPro" id="IPR009057">
    <property type="entry name" value="Homeodomain-like_sf"/>
</dbReference>
<dbReference type="GO" id="GO:0000981">
    <property type="term" value="F:DNA-binding transcription factor activity, RNA polymerase II-specific"/>
    <property type="evidence" value="ECO:0007669"/>
    <property type="project" value="InterPro"/>
</dbReference>
<feature type="DNA-binding region" description="Homeobox" evidence="5">
    <location>
        <begin position="26"/>
        <end position="85"/>
    </location>
</feature>
<reference evidence="9" key="1">
    <citation type="submission" date="2022-11" db="UniProtKB">
        <authorList>
            <consortium name="WormBaseParasite"/>
        </authorList>
    </citation>
    <scope>IDENTIFICATION</scope>
</reference>
<protein>
    <submittedName>
        <fullName evidence="9">Homeobox domain-containing protein</fullName>
    </submittedName>
</protein>
<evidence type="ECO:0000256" key="5">
    <source>
        <dbReference type="PROSITE-ProRule" id="PRU00108"/>
    </source>
</evidence>
<dbReference type="Proteomes" id="UP000887565">
    <property type="component" value="Unplaced"/>
</dbReference>
<keyword evidence="4 5" id="KW-0539">Nucleus</keyword>
<evidence type="ECO:0000259" key="7">
    <source>
        <dbReference type="PROSITE" id="PS50071"/>
    </source>
</evidence>
<keyword evidence="8" id="KW-1185">Reference proteome</keyword>
<proteinExistence type="predicted"/>
<dbReference type="InterPro" id="IPR017970">
    <property type="entry name" value="Homeobox_CS"/>
</dbReference>